<keyword evidence="3" id="KW-1185">Reference proteome</keyword>
<dbReference type="Gene3D" id="3.30.420.150">
    <property type="entry name" value="Exopolyphosphatase. Domain 2"/>
    <property type="match status" value="1"/>
</dbReference>
<dbReference type="InterPro" id="IPR050273">
    <property type="entry name" value="GppA/Ppx_hydrolase"/>
</dbReference>
<evidence type="ECO:0000313" key="2">
    <source>
        <dbReference type="EMBL" id="MBB5021015.1"/>
    </source>
</evidence>
<sequence length="301" mass="33866">MMKFAAIDIGSNAIRFLNSNVYINGDPMHPLVRKAALYRVPVRLGEDAFRRGRISKSKCDHLLHTMHAFRHLLQVFEPLDWMACATSAMREASNGTEIINRIYEETGVDINIIDGGTEAEMICSSTIAERLDSGRPYLYVDIGGGSTEISLFRNQKREISRSFNIGTIRILEGLVSSQQWKEMANWLQQITSDCYRLAGIGSGGNINKIAKMAGRREDAPLSVARLEKTHSAISSLTYEQRMRKLGLRPDRADVIVPAGEIILFVMHHCNINKLFVPKVGLSDGIIHHLYYRYTQQVAVSR</sequence>
<dbReference type="Pfam" id="PF02541">
    <property type="entry name" value="Ppx-GppA"/>
    <property type="match status" value="1"/>
</dbReference>
<gene>
    <name evidence="2" type="ORF">HNR37_000318</name>
</gene>
<dbReference type="InterPro" id="IPR043129">
    <property type="entry name" value="ATPase_NBD"/>
</dbReference>
<accession>A0A7W8DG44</accession>
<dbReference type="CDD" id="cd24006">
    <property type="entry name" value="ASKHA_NBD_PPX_GppA"/>
    <property type="match status" value="1"/>
</dbReference>
<dbReference type="PANTHER" id="PTHR30005:SF0">
    <property type="entry name" value="RETROGRADE REGULATION PROTEIN 2"/>
    <property type="match status" value="1"/>
</dbReference>
<dbReference type="Gene3D" id="3.30.420.40">
    <property type="match status" value="1"/>
</dbReference>
<reference evidence="2 3" key="1">
    <citation type="submission" date="2020-08" db="EMBL/GenBank/DDBJ databases">
        <title>Genomic Encyclopedia of Type Strains, Phase IV (KMG-IV): sequencing the most valuable type-strain genomes for metagenomic binning, comparative biology and taxonomic classification.</title>
        <authorList>
            <person name="Goeker M."/>
        </authorList>
    </citation>
    <scope>NUCLEOTIDE SEQUENCE [LARGE SCALE GENOMIC DNA]</scope>
    <source>
        <strain evidence="2 3">DSM 22071</strain>
    </source>
</reference>
<dbReference type="SUPFAM" id="SSF53067">
    <property type="entry name" value="Actin-like ATPase domain"/>
    <property type="match status" value="2"/>
</dbReference>
<keyword evidence="2" id="KW-0378">Hydrolase</keyword>
<dbReference type="EMBL" id="JACHID010000001">
    <property type="protein sequence ID" value="MBB5021015.1"/>
    <property type="molecule type" value="Genomic_DNA"/>
</dbReference>
<dbReference type="PANTHER" id="PTHR30005">
    <property type="entry name" value="EXOPOLYPHOSPHATASE"/>
    <property type="match status" value="1"/>
</dbReference>
<dbReference type="RefSeq" id="WP_183728840.1">
    <property type="nucleotide sequence ID" value="NZ_JACHID010000001.1"/>
</dbReference>
<comment type="caution">
    <text evidence="2">The sequence shown here is derived from an EMBL/GenBank/DDBJ whole genome shotgun (WGS) entry which is preliminary data.</text>
</comment>
<dbReference type="EC" id="3.6.1.11" evidence="2"/>
<feature type="domain" description="Ppx/GppA phosphatase N-terminal" evidence="1">
    <location>
        <begin position="40"/>
        <end position="288"/>
    </location>
</feature>
<name>A0A7W8DG44_9BACT</name>
<evidence type="ECO:0000313" key="3">
    <source>
        <dbReference type="Proteomes" id="UP000528322"/>
    </source>
</evidence>
<dbReference type="Proteomes" id="UP000528322">
    <property type="component" value="Unassembled WGS sequence"/>
</dbReference>
<protein>
    <submittedName>
        <fullName evidence="2">Exopolyphosphatase/guanosine-5'-triphosphate, 3'-diphosphate pyrophosphatase</fullName>
        <ecNumber evidence="2">3.6.1.11</ecNumber>
        <ecNumber evidence="2">3.6.1.40</ecNumber>
    </submittedName>
</protein>
<dbReference type="AlphaFoldDB" id="A0A7W8DG44"/>
<dbReference type="GO" id="GO:0008894">
    <property type="term" value="F:guanosine-5'-triphosphate,3'-diphosphate diphosphatase activity"/>
    <property type="evidence" value="ECO:0007669"/>
    <property type="project" value="UniProtKB-EC"/>
</dbReference>
<dbReference type="InterPro" id="IPR003695">
    <property type="entry name" value="Ppx_GppA_N"/>
</dbReference>
<dbReference type="EC" id="3.6.1.40" evidence="2"/>
<evidence type="ECO:0000259" key="1">
    <source>
        <dbReference type="Pfam" id="PF02541"/>
    </source>
</evidence>
<organism evidence="2 3">
    <name type="scientific">Desulfurispira natronophila</name>
    <dbReference type="NCBI Taxonomy" id="682562"/>
    <lineage>
        <taxon>Bacteria</taxon>
        <taxon>Pseudomonadati</taxon>
        <taxon>Chrysiogenota</taxon>
        <taxon>Chrysiogenia</taxon>
        <taxon>Chrysiogenales</taxon>
        <taxon>Chrysiogenaceae</taxon>
        <taxon>Desulfurispira</taxon>
    </lineage>
</organism>
<dbReference type="GO" id="GO:0004309">
    <property type="term" value="F:exopolyphosphatase activity"/>
    <property type="evidence" value="ECO:0007669"/>
    <property type="project" value="UniProtKB-EC"/>
</dbReference>
<proteinExistence type="predicted"/>